<dbReference type="EMBL" id="LTAN01000009">
    <property type="protein sequence ID" value="OBR03901.1"/>
    <property type="molecule type" value="Genomic_DNA"/>
</dbReference>
<proteinExistence type="predicted"/>
<gene>
    <name evidence="2" type="ORF">CH63R_13028</name>
</gene>
<evidence type="ECO:0000313" key="2">
    <source>
        <dbReference type="EMBL" id="OBR03901.1"/>
    </source>
</evidence>
<keyword evidence="3" id="KW-1185">Reference proteome</keyword>
<dbReference type="VEuPathDB" id="FungiDB:CH63R_13028"/>
<name>A0A1B7XVX6_COLHI</name>
<dbReference type="AlphaFoldDB" id="A0A1B7XVX6"/>
<organism evidence="2 3">
    <name type="scientific">Colletotrichum higginsianum (strain IMI 349063)</name>
    <name type="common">Crucifer anthracnose fungus</name>
    <dbReference type="NCBI Taxonomy" id="759273"/>
    <lineage>
        <taxon>Eukaryota</taxon>
        <taxon>Fungi</taxon>
        <taxon>Dikarya</taxon>
        <taxon>Ascomycota</taxon>
        <taxon>Pezizomycotina</taxon>
        <taxon>Sordariomycetes</taxon>
        <taxon>Hypocreomycetidae</taxon>
        <taxon>Glomerellales</taxon>
        <taxon>Glomerellaceae</taxon>
        <taxon>Colletotrichum</taxon>
        <taxon>Colletotrichum destructivum species complex</taxon>
    </lineage>
</organism>
<reference evidence="3" key="1">
    <citation type="journal article" date="2017" name="BMC Genomics">
        <title>Gapless genome assembly of Colletotrichum higginsianum reveals chromosome structure and association of transposable elements with secondary metabolite gene clusters.</title>
        <authorList>
            <person name="Dallery J.-F."/>
            <person name="Lapalu N."/>
            <person name="Zampounis A."/>
            <person name="Pigne S."/>
            <person name="Luyten I."/>
            <person name="Amselem J."/>
            <person name="Wittenberg A.H.J."/>
            <person name="Zhou S."/>
            <person name="de Queiroz M.V."/>
            <person name="Robin G.P."/>
            <person name="Auger A."/>
            <person name="Hainaut M."/>
            <person name="Henrissat B."/>
            <person name="Kim K.-T."/>
            <person name="Lee Y.-H."/>
            <person name="Lespinet O."/>
            <person name="Schwartz D.C."/>
            <person name="Thon M.R."/>
            <person name="O'Connell R.J."/>
        </authorList>
    </citation>
    <scope>NUCLEOTIDE SEQUENCE [LARGE SCALE GENOMIC DNA]</scope>
    <source>
        <strain evidence="3">IMI 349063</strain>
    </source>
</reference>
<comment type="caution">
    <text evidence="2">The sequence shown here is derived from an EMBL/GenBank/DDBJ whole genome shotgun (WGS) entry which is preliminary data.</text>
</comment>
<sequence>MPTTPTYPPPDDPTVLASSLHTLPPSPFLHPEQFGMLPLPESPVFRATPLSHHRHTPSSSVTGESPRSVSAPFPLRHAWVPSTPSFQFDNKEKGKERET</sequence>
<feature type="region of interest" description="Disordered" evidence="1">
    <location>
        <begin position="45"/>
        <end position="72"/>
    </location>
</feature>
<evidence type="ECO:0000256" key="1">
    <source>
        <dbReference type="SAM" id="MobiDB-lite"/>
    </source>
</evidence>
<dbReference type="RefSeq" id="XP_018152419.1">
    <property type="nucleotide sequence ID" value="XM_018308002.1"/>
</dbReference>
<feature type="compositionally biased region" description="Polar residues" evidence="1">
    <location>
        <begin position="57"/>
        <end position="68"/>
    </location>
</feature>
<protein>
    <submittedName>
        <fullName evidence="2">C6 transcription factor</fullName>
    </submittedName>
</protein>
<evidence type="ECO:0000313" key="3">
    <source>
        <dbReference type="Proteomes" id="UP000092177"/>
    </source>
</evidence>
<dbReference type="Proteomes" id="UP000092177">
    <property type="component" value="Chromosome 9"/>
</dbReference>
<dbReference type="GeneID" id="28872109"/>
<dbReference type="OrthoDB" id="5092492at2759"/>
<accession>A0A1B7XVX6</accession>
<dbReference type="KEGG" id="chig:CH63R_13028"/>